<evidence type="ECO:0000313" key="2">
    <source>
        <dbReference type="Proteomes" id="UP000076837"/>
    </source>
</evidence>
<protein>
    <submittedName>
        <fullName evidence="1">Uncharacterized protein</fullName>
    </submittedName>
</protein>
<organism evidence="1 2">
    <name type="scientific">Didymella rabiei</name>
    <name type="common">Chickpea ascochyta blight fungus</name>
    <name type="synonym">Mycosphaerella rabiei</name>
    <dbReference type="NCBI Taxonomy" id="5454"/>
    <lineage>
        <taxon>Eukaryota</taxon>
        <taxon>Fungi</taxon>
        <taxon>Dikarya</taxon>
        <taxon>Ascomycota</taxon>
        <taxon>Pezizomycotina</taxon>
        <taxon>Dothideomycetes</taxon>
        <taxon>Pleosporomycetidae</taxon>
        <taxon>Pleosporales</taxon>
        <taxon>Pleosporineae</taxon>
        <taxon>Didymellaceae</taxon>
        <taxon>Ascochyta</taxon>
    </lineage>
</organism>
<dbReference type="Proteomes" id="UP000076837">
    <property type="component" value="Unassembled WGS sequence"/>
</dbReference>
<reference evidence="1 2" key="1">
    <citation type="journal article" date="2016" name="Sci. Rep.">
        <title>Draft genome sequencing and secretome analysis of fungal phytopathogen Ascochyta rabiei provides insight into the necrotrophic effector repertoire.</title>
        <authorList>
            <person name="Verma S."/>
            <person name="Gazara R.K."/>
            <person name="Nizam S."/>
            <person name="Parween S."/>
            <person name="Chattopadhyay D."/>
            <person name="Verma P.K."/>
        </authorList>
    </citation>
    <scope>NUCLEOTIDE SEQUENCE [LARGE SCALE GENOMIC DNA]</scope>
    <source>
        <strain evidence="1 2">ArDII</strain>
    </source>
</reference>
<accession>A0A163E4E4</accession>
<gene>
    <name evidence="1" type="ORF">ST47_g5342</name>
</gene>
<keyword evidence="2" id="KW-1185">Reference proteome</keyword>
<evidence type="ECO:0000313" key="1">
    <source>
        <dbReference type="EMBL" id="KZM23513.1"/>
    </source>
</evidence>
<dbReference type="AlphaFoldDB" id="A0A163E4E4"/>
<dbReference type="EMBL" id="JYNV01000193">
    <property type="protein sequence ID" value="KZM23513.1"/>
    <property type="molecule type" value="Genomic_DNA"/>
</dbReference>
<proteinExistence type="predicted"/>
<sequence>MLDVCAPGEQDQHSWTVYETVDTDGVLHCTAQTTRGYFELGNVHSGGLHGPLLEKRPSKGPPLGDFQFNDYFGFELGAEWGNYTEAYLPLEEDHALGGAKQNPNPSNNSESLLTFTDMSGPLMVSVLVLFDNDFWAHSVRNLTFGINEETLLTQNTNQNSLLKPLCELTPFHGAGSSGVSEHTPDRCPLRLAGLFYRLNAFLDDWNMNNTAAFRLNIAVLLANQAALTSHLEDILPWSPDTGREIFTAPGATVFKPVIGLPAQVTLSLIVGVKVVGLLWLRWFIYTWSVWTRSLDAMAVARVAGQLDASLLPPFANVAPQEQEKLAPVDGLVGALSSPGVGEGATGSHVELVEKNLDRSTVGKRVTISIVSTAPVGGQTTVLGLGAPGLITKRGVQKAPASRQGAGDA</sequence>
<name>A0A163E4E4_DIDRA</name>
<comment type="caution">
    <text evidence="1">The sequence shown here is derived from an EMBL/GenBank/DDBJ whole genome shotgun (WGS) entry which is preliminary data.</text>
</comment>